<accession>A0A840XBG8</accession>
<dbReference type="Proteomes" id="UP000552883">
    <property type="component" value="Unassembled WGS sequence"/>
</dbReference>
<dbReference type="Pfam" id="PF01451">
    <property type="entry name" value="LMWPc"/>
    <property type="match status" value="1"/>
</dbReference>
<name>A0A840XBG8_9MICO</name>
<dbReference type="InterPro" id="IPR036196">
    <property type="entry name" value="Ptyr_pPase_sf"/>
</dbReference>
<comment type="caution">
    <text evidence="3">The sequence shown here is derived from an EMBL/GenBank/DDBJ whole genome shotgun (WGS) entry which is preliminary data.</text>
</comment>
<dbReference type="InterPro" id="IPR023485">
    <property type="entry name" value="Ptyr_pPase"/>
</dbReference>
<dbReference type="SMART" id="SM00226">
    <property type="entry name" value="LMWPc"/>
    <property type="match status" value="1"/>
</dbReference>
<evidence type="ECO:0000313" key="3">
    <source>
        <dbReference type="EMBL" id="MBB5618395.1"/>
    </source>
</evidence>
<dbReference type="EMBL" id="JACHBS010000001">
    <property type="protein sequence ID" value="MBB5618395.1"/>
    <property type="molecule type" value="Genomic_DNA"/>
</dbReference>
<proteinExistence type="predicted"/>
<evidence type="ECO:0000259" key="2">
    <source>
        <dbReference type="SMART" id="SM00226"/>
    </source>
</evidence>
<evidence type="ECO:0000256" key="1">
    <source>
        <dbReference type="ARBA" id="ARBA00022849"/>
    </source>
</evidence>
<keyword evidence="4" id="KW-1185">Reference proteome</keyword>
<dbReference type="Gene3D" id="3.40.50.2300">
    <property type="match status" value="1"/>
</dbReference>
<protein>
    <recommendedName>
        <fullName evidence="2">Phosphotyrosine protein phosphatase I domain-containing protein</fullName>
    </recommendedName>
</protein>
<sequence length="215" mass="22873">MTLHAPRALDVLDRISERLARRYSRVAPVEQVRELVLDSARRYRHLDHPTAHARALTAQLAADRLEALRWRAASQGRAAAPPSFLFVCAGNGGRSQLAAALMRAAVAPGVRVASAGVDPVARILPAVIESLDELGVSTVGEYPKPITPEFVAAADVVVQFDCGDPLDHLAGPALQTWSLAGGAGSGKGGMRRTRDELAQAVVRLARQRGLEAVEP</sequence>
<reference evidence="3 4" key="1">
    <citation type="submission" date="2020-08" db="EMBL/GenBank/DDBJ databases">
        <title>Sequencing the genomes of 1000 actinobacteria strains.</title>
        <authorList>
            <person name="Klenk H.-P."/>
        </authorList>
    </citation>
    <scope>NUCLEOTIDE SEQUENCE [LARGE SCALE GENOMIC DNA]</scope>
    <source>
        <strain evidence="3 4">DSM 23889</strain>
    </source>
</reference>
<dbReference type="AlphaFoldDB" id="A0A840XBG8"/>
<dbReference type="PANTHER" id="PTHR43428">
    <property type="entry name" value="ARSENATE REDUCTASE"/>
    <property type="match status" value="1"/>
</dbReference>
<dbReference type="GO" id="GO:0046685">
    <property type="term" value="P:response to arsenic-containing substance"/>
    <property type="evidence" value="ECO:0007669"/>
    <property type="project" value="UniProtKB-KW"/>
</dbReference>
<gene>
    <name evidence="3" type="ORF">BJ959_001891</name>
</gene>
<feature type="domain" description="Phosphotyrosine protein phosphatase I" evidence="2">
    <location>
        <begin position="82"/>
        <end position="207"/>
    </location>
</feature>
<dbReference type="PANTHER" id="PTHR43428:SF1">
    <property type="entry name" value="ARSENATE REDUCTASE"/>
    <property type="match status" value="1"/>
</dbReference>
<dbReference type="SUPFAM" id="SSF52788">
    <property type="entry name" value="Phosphotyrosine protein phosphatases I"/>
    <property type="match status" value="1"/>
</dbReference>
<keyword evidence="1" id="KW-0059">Arsenical resistance</keyword>
<evidence type="ECO:0000313" key="4">
    <source>
        <dbReference type="Proteomes" id="UP000552883"/>
    </source>
</evidence>
<organism evidence="3 4">
    <name type="scientific">Microcella frigidaquae</name>
    <dbReference type="NCBI Taxonomy" id="424758"/>
    <lineage>
        <taxon>Bacteria</taxon>
        <taxon>Bacillati</taxon>
        <taxon>Actinomycetota</taxon>
        <taxon>Actinomycetes</taxon>
        <taxon>Micrococcales</taxon>
        <taxon>Microbacteriaceae</taxon>
        <taxon>Microcella</taxon>
    </lineage>
</organism>
<dbReference type="Gene3D" id="1.10.8.1060">
    <property type="entry name" value="Corynebacterium glutamicum thioredoxin-dependent arsenate reductase, N-terminal domain"/>
    <property type="match status" value="1"/>
</dbReference>
<dbReference type="RefSeq" id="WP_165879005.1">
    <property type="nucleotide sequence ID" value="NZ_BAAANZ010000002.1"/>
</dbReference>